<organism evidence="4 5">
    <name type="scientific">Aspergillus granulosus</name>
    <dbReference type="NCBI Taxonomy" id="176169"/>
    <lineage>
        <taxon>Eukaryota</taxon>
        <taxon>Fungi</taxon>
        <taxon>Dikarya</taxon>
        <taxon>Ascomycota</taxon>
        <taxon>Pezizomycotina</taxon>
        <taxon>Eurotiomycetes</taxon>
        <taxon>Eurotiomycetidae</taxon>
        <taxon>Eurotiales</taxon>
        <taxon>Aspergillaceae</taxon>
        <taxon>Aspergillus</taxon>
        <taxon>Aspergillus subgen. Nidulantes</taxon>
    </lineage>
</organism>
<evidence type="ECO:0000256" key="1">
    <source>
        <dbReference type="SAM" id="MobiDB-lite"/>
    </source>
</evidence>
<evidence type="ECO:0000313" key="4">
    <source>
        <dbReference type="EMBL" id="KAL2810972.1"/>
    </source>
</evidence>
<keyword evidence="3" id="KW-0732">Signal</keyword>
<keyword evidence="2" id="KW-0472">Membrane</keyword>
<comment type="caution">
    <text evidence="4">The sequence shown here is derived from an EMBL/GenBank/DDBJ whole genome shotgun (WGS) entry which is preliminary data.</text>
</comment>
<name>A0ABR4H814_9EURO</name>
<feature type="chain" id="PRO_5045639592" description="Protein ecm33" evidence="3">
    <location>
        <begin position="18"/>
        <end position="373"/>
    </location>
</feature>
<dbReference type="EMBL" id="JBFXLT010000064">
    <property type="protein sequence ID" value="KAL2810972.1"/>
    <property type="molecule type" value="Genomic_DNA"/>
</dbReference>
<evidence type="ECO:0000256" key="3">
    <source>
        <dbReference type="SAM" id="SignalP"/>
    </source>
</evidence>
<accession>A0ABR4H814</accession>
<evidence type="ECO:0000313" key="5">
    <source>
        <dbReference type="Proteomes" id="UP001610334"/>
    </source>
</evidence>
<proteinExistence type="predicted"/>
<feature type="signal peptide" evidence="3">
    <location>
        <begin position="1"/>
        <end position="17"/>
    </location>
</feature>
<reference evidence="4 5" key="1">
    <citation type="submission" date="2024-07" db="EMBL/GenBank/DDBJ databases">
        <title>Section-level genome sequencing and comparative genomics of Aspergillus sections Usti and Cavernicolus.</title>
        <authorList>
            <consortium name="Lawrence Berkeley National Laboratory"/>
            <person name="Nybo J.L."/>
            <person name="Vesth T.C."/>
            <person name="Theobald S."/>
            <person name="Frisvad J.C."/>
            <person name="Larsen T.O."/>
            <person name="Kjaerboelling I."/>
            <person name="Rothschild-Mancinelli K."/>
            <person name="Lyhne E.K."/>
            <person name="Kogle M.E."/>
            <person name="Barry K."/>
            <person name="Clum A."/>
            <person name="Na H."/>
            <person name="Ledsgaard L."/>
            <person name="Lin J."/>
            <person name="Lipzen A."/>
            <person name="Kuo A."/>
            <person name="Riley R."/>
            <person name="Mondo S."/>
            <person name="Labutti K."/>
            <person name="Haridas S."/>
            <person name="Pangalinan J."/>
            <person name="Salamov A.A."/>
            <person name="Simmons B.A."/>
            <person name="Magnuson J.K."/>
            <person name="Chen J."/>
            <person name="Drula E."/>
            <person name="Henrissat B."/>
            <person name="Wiebenga A."/>
            <person name="Lubbers R.J."/>
            <person name="Gomes A.C."/>
            <person name="Makela M.R."/>
            <person name="Stajich J."/>
            <person name="Grigoriev I.V."/>
            <person name="Mortensen U.H."/>
            <person name="De Vries R.P."/>
            <person name="Baker S.E."/>
            <person name="Andersen M.R."/>
        </authorList>
    </citation>
    <scope>NUCLEOTIDE SEQUENCE [LARGE SCALE GENOMIC DNA]</scope>
    <source>
        <strain evidence="4 5">CBS 588.65</strain>
    </source>
</reference>
<evidence type="ECO:0000256" key="2">
    <source>
        <dbReference type="SAM" id="Phobius"/>
    </source>
</evidence>
<keyword evidence="2" id="KW-1133">Transmembrane helix</keyword>
<sequence>MWPLLFLALGQVSRTVAQNCTLGESPFETIRTPEDINEIVQNCSILDGRLSIGIDYSGPFHVPNLINITGALRSVEEGSRDALGITSFDMPDLEGVLDIDLYWMPDLTEWSTPKLKKADLFLLVPTNIPLEFPALESADYIDIATNASKVSFPALKTVGAFGIGSFGNWDTTAVTAMNVSVPSLQSAGKVLISTNASSVSLPNLTSIVGGNTYANSYSEFQLAGTTVSVDLPKLGIVDGGLAFIGNISSLSLPRLRKVTGAFQMTAYEPLSLDLPLEEVDSIYLSGLIESVHFPSLRSWRRFSVDSDSYIDCEDLERRLNETLDAPPGEFECLSPGPRRPDSDSAEDVAGRFAKGGIGAIVAVASVVGFILLC</sequence>
<dbReference type="Proteomes" id="UP001610334">
    <property type="component" value="Unassembled WGS sequence"/>
</dbReference>
<keyword evidence="2" id="KW-0812">Transmembrane</keyword>
<protein>
    <recommendedName>
        <fullName evidence="6">Protein ecm33</fullName>
    </recommendedName>
</protein>
<feature type="transmembrane region" description="Helical" evidence="2">
    <location>
        <begin position="352"/>
        <end position="372"/>
    </location>
</feature>
<evidence type="ECO:0008006" key="6">
    <source>
        <dbReference type="Google" id="ProtNLM"/>
    </source>
</evidence>
<gene>
    <name evidence="4" type="ORF">BJX63DRAFT_400615</name>
</gene>
<keyword evidence="5" id="KW-1185">Reference proteome</keyword>
<feature type="region of interest" description="Disordered" evidence="1">
    <location>
        <begin position="326"/>
        <end position="346"/>
    </location>
</feature>